<reference evidence="13" key="1">
    <citation type="submission" date="2020-01" db="EMBL/GenBank/DDBJ databases">
        <authorList>
            <consortium name="DOE Joint Genome Institute"/>
            <person name="Haridas S."/>
            <person name="Albert R."/>
            <person name="Binder M."/>
            <person name="Bloem J."/>
            <person name="Labutti K."/>
            <person name="Salamov A."/>
            <person name="Andreopoulos B."/>
            <person name="Baker S.E."/>
            <person name="Barry K."/>
            <person name="Bills G."/>
            <person name="Bluhm B.H."/>
            <person name="Cannon C."/>
            <person name="Castanera R."/>
            <person name="Culley D.E."/>
            <person name="Daum C."/>
            <person name="Ezra D."/>
            <person name="Gonzalez J.B."/>
            <person name="Henrissat B."/>
            <person name="Kuo A."/>
            <person name="Liang C."/>
            <person name="Lipzen A."/>
            <person name="Lutzoni F."/>
            <person name="Magnuson J."/>
            <person name="Mondo S."/>
            <person name="Nolan M."/>
            <person name="Ohm R."/>
            <person name="Pangilinan J."/>
            <person name="Park H.-J."/>
            <person name="Ramirez L."/>
            <person name="Alfaro M."/>
            <person name="Sun H."/>
            <person name="Tritt A."/>
            <person name="Yoshinaga Y."/>
            <person name="Zwiers L.-H."/>
            <person name="Turgeon B.G."/>
            <person name="Goodwin S.B."/>
            <person name="Spatafora J.W."/>
            <person name="Crous P.W."/>
            <person name="Grigoriev I.V."/>
        </authorList>
    </citation>
    <scope>NUCLEOTIDE SEQUENCE</scope>
    <source>
        <strain evidence="13">IPT5</strain>
    </source>
</reference>
<protein>
    <recommendedName>
        <fullName evidence="10">Short-chain dehydrogenase/reductase 3</fullName>
    </recommendedName>
    <alternativeName>
        <fullName evidence="11">Retinal short-chain dehydrogenase/reductase 1</fullName>
    </alternativeName>
</protein>
<keyword evidence="7" id="KW-0443">Lipid metabolism</keyword>
<evidence type="ECO:0000256" key="8">
    <source>
        <dbReference type="ARBA" id="ARBA00023136"/>
    </source>
</evidence>
<dbReference type="Proteomes" id="UP000799423">
    <property type="component" value="Unassembled WGS sequence"/>
</dbReference>
<evidence type="ECO:0000256" key="3">
    <source>
        <dbReference type="ARBA" id="ARBA00022692"/>
    </source>
</evidence>
<dbReference type="FunFam" id="3.40.50.720:FF:000131">
    <property type="entry name" value="Short-chain dehydrogenase/reductase 3"/>
    <property type="match status" value="1"/>
</dbReference>
<dbReference type="Gene3D" id="3.40.50.720">
    <property type="entry name" value="NAD(P)-binding Rossmann-like Domain"/>
    <property type="match status" value="1"/>
</dbReference>
<dbReference type="Pfam" id="PF00106">
    <property type="entry name" value="adh_short"/>
    <property type="match status" value="1"/>
</dbReference>
<dbReference type="OrthoDB" id="10253736at2759"/>
<sequence>MASSPCNTLGTKKPSSYCPNPAINFLTLSVGHVALNPIVTGALLWVPTKGPTELRSQLTSRIAALRDPLRYAKIIKALKWCLAFGVTGVLNKQLNHIALNAGRLRMEKARWNWSQEVAVIMGGCSEIGELVVKRLVNKGIRVAVLDIQHLPKSLQGYANIKFFACDITNPSVVYATAEKVRERLGEPSILINNAGILASHTILSTPDYLQKIFDVNVLSNWYTVKAFLPDMLKHNKGHIVTVASAASYIGIAGLADYTASKAAILSFHESLNLELKHHYNAPNIPTTSIHPNWVRTPLLAPVEQELNKQGSAIIEPILVADTVVGRIVGGTGGQIFLPASVSTISLLRGLPN</sequence>
<organism evidence="13 14">
    <name type="scientific">Plenodomus tracheiphilus IPT5</name>
    <dbReference type="NCBI Taxonomy" id="1408161"/>
    <lineage>
        <taxon>Eukaryota</taxon>
        <taxon>Fungi</taxon>
        <taxon>Dikarya</taxon>
        <taxon>Ascomycota</taxon>
        <taxon>Pezizomycotina</taxon>
        <taxon>Dothideomycetes</taxon>
        <taxon>Pleosporomycetidae</taxon>
        <taxon>Pleosporales</taxon>
        <taxon>Pleosporineae</taxon>
        <taxon>Leptosphaeriaceae</taxon>
        <taxon>Plenodomus</taxon>
    </lineage>
</organism>
<evidence type="ECO:0000256" key="1">
    <source>
        <dbReference type="ARBA" id="ARBA00004141"/>
    </source>
</evidence>
<dbReference type="PANTHER" id="PTHR24322:SF736">
    <property type="entry name" value="RETINOL DEHYDROGENASE 10"/>
    <property type="match status" value="1"/>
</dbReference>
<keyword evidence="6" id="KW-0560">Oxidoreductase</keyword>
<dbReference type="PRINTS" id="PR00080">
    <property type="entry name" value="SDRFAMILY"/>
</dbReference>
<accession>A0A6A7BIG9</accession>
<comment type="similarity">
    <text evidence="2 12">Belongs to the short-chain dehydrogenases/reductases (SDR) family.</text>
</comment>
<proteinExistence type="inferred from homology"/>
<evidence type="ECO:0000256" key="6">
    <source>
        <dbReference type="ARBA" id="ARBA00023002"/>
    </source>
</evidence>
<name>A0A6A7BIG9_9PLEO</name>
<evidence type="ECO:0000256" key="12">
    <source>
        <dbReference type="RuleBase" id="RU000363"/>
    </source>
</evidence>
<dbReference type="InterPro" id="IPR002347">
    <property type="entry name" value="SDR_fam"/>
</dbReference>
<keyword evidence="8" id="KW-0472">Membrane</keyword>
<gene>
    <name evidence="13" type="ORF">T440DRAFT_539442</name>
</gene>
<keyword evidence="5" id="KW-1133">Transmembrane helix</keyword>
<comment type="function">
    <text evidence="9">Catalyzes the reduction of all-trans-retinal to all-trans-retinol in the presence of NADPH.</text>
</comment>
<dbReference type="AlphaFoldDB" id="A0A6A7BIG9"/>
<keyword evidence="14" id="KW-1185">Reference proteome</keyword>
<dbReference type="PANTHER" id="PTHR24322">
    <property type="entry name" value="PKSB"/>
    <property type="match status" value="1"/>
</dbReference>
<dbReference type="PRINTS" id="PR00081">
    <property type="entry name" value="GDHRDH"/>
</dbReference>
<evidence type="ECO:0000313" key="14">
    <source>
        <dbReference type="Proteomes" id="UP000799423"/>
    </source>
</evidence>
<dbReference type="SUPFAM" id="SSF51735">
    <property type="entry name" value="NAD(P)-binding Rossmann-fold domains"/>
    <property type="match status" value="1"/>
</dbReference>
<dbReference type="EMBL" id="MU006291">
    <property type="protein sequence ID" value="KAF2855240.1"/>
    <property type="molecule type" value="Genomic_DNA"/>
</dbReference>
<evidence type="ECO:0000256" key="7">
    <source>
        <dbReference type="ARBA" id="ARBA00023098"/>
    </source>
</evidence>
<evidence type="ECO:0000256" key="2">
    <source>
        <dbReference type="ARBA" id="ARBA00006484"/>
    </source>
</evidence>
<evidence type="ECO:0000256" key="9">
    <source>
        <dbReference type="ARBA" id="ARBA00059620"/>
    </source>
</evidence>
<dbReference type="InterPro" id="IPR036291">
    <property type="entry name" value="NAD(P)-bd_dom_sf"/>
</dbReference>
<comment type="subcellular location">
    <subcellularLocation>
        <location evidence="1">Membrane</location>
        <topology evidence="1">Multi-pass membrane protein</topology>
    </subcellularLocation>
</comment>
<evidence type="ECO:0000256" key="11">
    <source>
        <dbReference type="ARBA" id="ARBA00082544"/>
    </source>
</evidence>
<keyword evidence="3" id="KW-0812">Transmembrane</keyword>
<evidence type="ECO:0000256" key="10">
    <source>
        <dbReference type="ARBA" id="ARBA00068717"/>
    </source>
</evidence>
<dbReference type="GO" id="GO:0052650">
    <property type="term" value="F:all-trans-retinol dehydrogenase (NADP+) activity"/>
    <property type="evidence" value="ECO:0007669"/>
    <property type="project" value="UniProtKB-ARBA"/>
</dbReference>
<evidence type="ECO:0000313" key="13">
    <source>
        <dbReference type="EMBL" id="KAF2855240.1"/>
    </source>
</evidence>
<keyword evidence="4" id="KW-0521">NADP</keyword>
<evidence type="ECO:0000256" key="5">
    <source>
        <dbReference type="ARBA" id="ARBA00022989"/>
    </source>
</evidence>
<evidence type="ECO:0000256" key="4">
    <source>
        <dbReference type="ARBA" id="ARBA00022857"/>
    </source>
</evidence>
<dbReference type="GO" id="GO:0016020">
    <property type="term" value="C:membrane"/>
    <property type="evidence" value="ECO:0007669"/>
    <property type="project" value="UniProtKB-SubCell"/>
</dbReference>